<dbReference type="OrthoDB" id="2969131at2"/>
<accession>A0A1W5ZSV5</accession>
<dbReference type="STRING" id="402384.HM131_05800"/>
<evidence type="ECO:0000256" key="1">
    <source>
        <dbReference type="SAM" id="SignalP"/>
    </source>
</evidence>
<keyword evidence="1" id="KW-0732">Signal</keyword>
<dbReference type="RefSeq" id="WP_085028834.1">
    <property type="nucleotide sequence ID" value="NZ_CP020772.1"/>
</dbReference>
<dbReference type="Proteomes" id="UP000192527">
    <property type="component" value="Chromosome"/>
</dbReference>
<evidence type="ECO:0008006" key="4">
    <source>
        <dbReference type="Google" id="ProtNLM"/>
    </source>
</evidence>
<dbReference type="PROSITE" id="PS51257">
    <property type="entry name" value="PROKAR_LIPOPROTEIN"/>
    <property type="match status" value="1"/>
</dbReference>
<organism evidence="2 3">
    <name type="scientific">Halobacillus mangrovi</name>
    <dbReference type="NCBI Taxonomy" id="402384"/>
    <lineage>
        <taxon>Bacteria</taxon>
        <taxon>Bacillati</taxon>
        <taxon>Bacillota</taxon>
        <taxon>Bacilli</taxon>
        <taxon>Bacillales</taxon>
        <taxon>Bacillaceae</taxon>
        <taxon>Halobacillus</taxon>
    </lineage>
</organism>
<reference evidence="2 3" key="1">
    <citation type="submission" date="2017-04" db="EMBL/GenBank/DDBJ databases">
        <title>The whole genome sequencing and assembly of Halobacillus mangrovi strain.</title>
        <authorList>
            <person name="Lee S.-J."/>
            <person name="Park M.-K."/>
            <person name="Kim J.-Y."/>
            <person name="Lee Y.-J."/>
            <person name="Yi H."/>
            <person name="Bahn Y.-S."/>
            <person name="Kim J.F."/>
            <person name="Lee D.-W."/>
        </authorList>
    </citation>
    <scope>NUCLEOTIDE SEQUENCE [LARGE SCALE GENOMIC DNA]</scope>
    <source>
        <strain evidence="2 3">KTB 131</strain>
    </source>
</reference>
<evidence type="ECO:0000313" key="3">
    <source>
        <dbReference type="Proteomes" id="UP000192527"/>
    </source>
</evidence>
<feature type="signal peptide" evidence="1">
    <location>
        <begin position="1"/>
        <end position="20"/>
    </location>
</feature>
<feature type="chain" id="PRO_5012099808" description="Lipoprotein" evidence="1">
    <location>
        <begin position="21"/>
        <end position="223"/>
    </location>
</feature>
<evidence type="ECO:0000313" key="2">
    <source>
        <dbReference type="EMBL" id="ARI76378.1"/>
    </source>
</evidence>
<protein>
    <recommendedName>
        <fullName evidence="4">Lipoprotein</fullName>
    </recommendedName>
</protein>
<dbReference type="AlphaFoldDB" id="A0A1W5ZSV5"/>
<dbReference type="EMBL" id="CP020772">
    <property type="protein sequence ID" value="ARI76378.1"/>
    <property type="molecule type" value="Genomic_DNA"/>
</dbReference>
<sequence>MRWVLILGFVCTLLAACATADGNDSKDESEKVKNQFMDEVADQLKQGDLAKYVSTELEVEDVENILRGDTTHFGFKLTGKLNKEFESLTEREQYELLKEFDSKAFIKTFDEDHIDYSCEVDSITLSDPSDTFEVSRATSFIIMKNEHYFSPTPTATAYKVLDEVDDSEIYSYMKDQYDKLTDSGKSYDPQYHDPVVAEKAADKFNMTAEEAAEIYVNFQIRKE</sequence>
<keyword evidence="3" id="KW-1185">Reference proteome</keyword>
<proteinExistence type="predicted"/>
<gene>
    <name evidence="2" type="ORF">HM131_05800</name>
</gene>
<dbReference type="KEGG" id="hmn:HM131_05800"/>
<name>A0A1W5ZSV5_9BACI</name>